<proteinExistence type="predicted"/>
<organism evidence="1 2">
    <name type="scientific">Effrenium voratum</name>
    <dbReference type="NCBI Taxonomy" id="2562239"/>
    <lineage>
        <taxon>Eukaryota</taxon>
        <taxon>Sar</taxon>
        <taxon>Alveolata</taxon>
        <taxon>Dinophyceae</taxon>
        <taxon>Suessiales</taxon>
        <taxon>Symbiodiniaceae</taxon>
        <taxon>Effrenium</taxon>
    </lineage>
</organism>
<reference evidence="1" key="1">
    <citation type="submission" date="2023-08" db="EMBL/GenBank/DDBJ databases">
        <authorList>
            <person name="Chen Y."/>
            <person name="Shah S."/>
            <person name="Dougan E. K."/>
            <person name="Thang M."/>
            <person name="Chan C."/>
        </authorList>
    </citation>
    <scope>NUCLEOTIDE SEQUENCE</scope>
</reference>
<gene>
    <name evidence="1" type="ORF">EVOR1521_LOCUS7958</name>
</gene>
<evidence type="ECO:0000313" key="1">
    <source>
        <dbReference type="EMBL" id="CAJ1379842.1"/>
    </source>
</evidence>
<protein>
    <submittedName>
        <fullName evidence="1">Uncharacterized protein</fullName>
    </submittedName>
</protein>
<keyword evidence="2" id="KW-1185">Reference proteome</keyword>
<name>A0AA36I2J0_9DINO</name>
<accession>A0AA36I2J0</accession>
<dbReference type="Proteomes" id="UP001178507">
    <property type="component" value="Unassembled WGS sequence"/>
</dbReference>
<comment type="caution">
    <text evidence="1">The sequence shown here is derived from an EMBL/GenBank/DDBJ whole genome shotgun (WGS) entry which is preliminary data.</text>
</comment>
<evidence type="ECO:0000313" key="2">
    <source>
        <dbReference type="Proteomes" id="UP001178507"/>
    </source>
</evidence>
<sequence length="1781" mass="191945">MGCAPCTGQQPLLPDVFSRSLPSGMASDLSAPQFKDIDVAVAVTQASINATMKEFLSKASSLEVLKCFVYKKGTTDIVEIPYAELKANAHGSDPFTLKDGADQTNKDVFNLATLGFVGAFKAKGGLPSVPPANLPSIVGLGLHSDSRLDFNLTMSEFQIVGLILSGFSRATAINKTQPTGAGAKPWYYNFKVDLTQVTEDPNKKVPADVRARIQHLISTVGPGAFSVQKLLLDLETASLVANPVIEGVSDSASFGPTWKMISEIFTGAYFAELRKTGSPIFNYTITAKKALPQSTLTLKSLVHSTAPYINEGKPTASTAACLVYNLTRQPTPPGIVPFTWNWVNQGEVGQMSGVLAVRRAVFADYLTGLMASPSRGLCWDTTARTTHSGMDFSIYASCSPAQNPAAFEAVHATSGPHGGLITHKLSYSHTSSDTSVNSSDTVSIAMDFDFRLSGSIELAGTQIIITVNPVVDMGFRHHELGVHYTDLEKQNYYDKIHTVTYDLGVSAQGQLTATATTKTKDNSASWAWSSKGIVGLTGAEQDVQNGLLSATGDLDSNLDGAFDVFASTMTHTLNDAQQWVFPGADTFVTSHVFFSTDCDLVTQLRYASPNMMSLVKSAAVAAAPIAGPSRPPVRVNTNYKIETSAELMTNYVQSDILQPQKKFQALQTQAGLSLLFSIGTSDEFNVVVEEVGKSKHGWALCSLSQSLVQQEFSAGKVETFAVSQMAGDAVDRKIHVAMSVEANGNSHLYLSLNNSDADLAWTQNIPWMAVPWNAVDSTGQKIAKPDPLRIANITLTQGAEEYVVVDILRNQTAAQPLLERYWIDTSQPQNPKWVKHSMAADFEASSYHSALGRAAGDWVDGIYTMGKVRSQAQLTYVPVYNGWNPTLPPPVSRLYLPDHYLPDAFAACHGVDQNWTDLYVASQGGLYYFAATNQGDGAVATKLVSEPTLLSGVRKLFAAEASGQVTVWGLDGNSQIFYLTCKSSDVMKPEAWSVPLPIVTGVDAVSPYVDRKLLANTFFAHDGTGLVKCVKTPSTGLWTRRHIELPPSSYTQDSRAFKSFTTEIKVTNKDTGVPAGRVAIQLTSTTATSVNINHLYYVVGPEPVTVQTDSDGTVTIVELTHNLVATRFAVQVAGADLAAEGVLVNPMQSAFKRNSALDTKEKLKDAKVTKTDGSQEPFIPDGVDDDTLDQIAKMNKNLDAAHKSVEKKALPLLRAEPILLGHSHASLQHRFGDLGEVRSVDIGDLYSWLSSGIKAAIDIVKDAVSGLYHFVAEIGGKLFAAVLDCAEKIAAAVVWVYNQVKMAIEWIILFLEFLFGWKDILLTHNVIKKFIMLTAANFVNDIGGAKKEVKKVFGDFKAHIAEWTGAKVPGATETPAEALKAQVSQKTSAPGNLGTHHFKGNARRASAQQSGSGVPSALQLITDLCEKEEQAISNAATAVKTEVIDQFSSLDLGQIIERLVGIIGITLVDGTEDIALELLSACEALLPQLMGMLDKSIHIPVLSWLYKFLTGNELSFLDLLCLIAAIPATLFGRIANGGHALFSSGDAWVQRMLDAKTMEDWSNAPWATPPNLASLGASDDDDLKKKKLQALALGFGGGACFVINFFLGKVIGDLKDDEFVDEDAIKLLTTLKWICSMAVYAPYLNQEYFEQIGQAKKWYSSMGKIVGVIGKCSGFLRIFYCVKPKGMSAAGYKKVGIMFATVSTVSGVLSLIPDTVSFVMKEDLSAHSFMKTLSFISGDGASILSLPIQLTDDPDLEMAQLGLTLTSAALGVAWPFAWLAE</sequence>
<dbReference type="EMBL" id="CAUJNA010000662">
    <property type="protein sequence ID" value="CAJ1379842.1"/>
    <property type="molecule type" value="Genomic_DNA"/>
</dbReference>